<evidence type="ECO:0000313" key="4">
    <source>
        <dbReference type="Proteomes" id="UP000321525"/>
    </source>
</evidence>
<dbReference type="RefSeq" id="WP_146799736.1">
    <property type="nucleotide sequence ID" value="NZ_VOLP01000014.1"/>
</dbReference>
<keyword evidence="1" id="KW-0472">Membrane</keyword>
<dbReference type="AlphaFoldDB" id="A0A5C6QFE3"/>
<dbReference type="Pfam" id="PF11219">
    <property type="entry name" value="DUF3014"/>
    <property type="match status" value="1"/>
</dbReference>
<evidence type="ECO:0000313" key="2">
    <source>
        <dbReference type="EMBL" id="TWX58391.1"/>
    </source>
</evidence>
<comment type="caution">
    <text evidence="3">The sequence shown here is derived from an EMBL/GenBank/DDBJ whole genome shotgun (WGS) entry which is preliminary data.</text>
</comment>
<dbReference type="EMBL" id="VOLR01000015">
    <property type="protein sequence ID" value="TWX58391.1"/>
    <property type="molecule type" value="Genomic_DNA"/>
</dbReference>
<evidence type="ECO:0000256" key="1">
    <source>
        <dbReference type="SAM" id="Phobius"/>
    </source>
</evidence>
<reference evidence="3 5" key="1">
    <citation type="submission" date="2019-07" db="EMBL/GenBank/DDBJ databases">
        <title>Genomes of sea-ice associated Colwellia species.</title>
        <authorList>
            <person name="Bowman J.P."/>
        </authorList>
    </citation>
    <scope>NUCLEOTIDE SEQUENCE [LARGE SCALE GENOMIC DNA]</scope>
    <source>
        <strain evidence="2 4">ACAM 607</strain>
        <strain evidence="3 5">IC036</strain>
    </source>
</reference>
<protein>
    <submittedName>
        <fullName evidence="3">DUF3014 domain-containing protein</fullName>
    </submittedName>
</protein>
<gene>
    <name evidence="2" type="ORF">ESZ26_11925</name>
    <name evidence="3" type="ORF">ESZ27_09160</name>
</gene>
<keyword evidence="1" id="KW-1133">Transmembrane helix</keyword>
<evidence type="ECO:0000313" key="3">
    <source>
        <dbReference type="EMBL" id="TWX67443.1"/>
    </source>
</evidence>
<evidence type="ECO:0000313" key="5">
    <source>
        <dbReference type="Proteomes" id="UP000321917"/>
    </source>
</evidence>
<name>A0A5C6QFE3_9GAMM</name>
<feature type="transmembrane region" description="Helical" evidence="1">
    <location>
        <begin position="12"/>
        <end position="32"/>
    </location>
</feature>
<dbReference type="Proteomes" id="UP000321525">
    <property type="component" value="Unassembled WGS sequence"/>
</dbReference>
<sequence length="285" mass="32535">MEDQAQKGKQTSWGIIAVIIAIVIAGLVWLYVSSTTEQEIVEVTPVVIVKAEVPPEPIVEPILAEEEVFPLVETEPLVAIEPEPILPSLNESDVWVQEKLPSFTWRKELLKLVINKDMIRRFVVFTDNFAQGNLAYAHSPLIKPNAKFLANEVSNGAGSDWKWDESATRRFTLYVDLLRSFDSETLVKWYFEMKPLIDQAYAELGYPDDNFTEVLHDAITKVLDMEIPKESLDLVRPSVMFRYKDEKIEALDAADKLLLRLGKENLLVIKSVLLEINERLARQRP</sequence>
<dbReference type="EMBL" id="VOLQ01000014">
    <property type="protein sequence ID" value="TWX67443.1"/>
    <property type="molecule type" value="Genomic_DNA"/>
</dbReference>
<keyword evidence="1" id="KW-0812">Transmembrane</keyword>
<organism evidence="3 5">
    <name type="scientific">Colwellia hornerae</name>
    <dbReference type="NCBI Taxonomy" id="89402"/>
    <lineage>
        <taxon>Bacteria</taxon>
        <taxon>Pseudomonadati</taxon>
        <taxon>Pseudomonadota</taxon>
        <taxon>Gammaproteobacteria</taxon>
        <taxon>Alteromonadales</taxon>
        <taxon>Colwelliaceae</taxon>
        <taxon>Colwellia</taxon>
    </lineage>
</organism>
<keyword evidence="4" id="KW-1185">Reference proteome</keyword>
<dbReference type="OrthoDB" id="5502479at2"/>
<proteinExistence type="predicted"/>
<dbReference type="InterPro" id="IPR021382">
    <property type="entry name" value="DUF3014"/>
</dbReference>
<accession>A0A5C6QFE3</accession>
<dbReference type="Proteomes" id="UP000321917">
    <property type="component" value="Unassembled WGS sequence"/>
</dbReference>